<dbReference type="AlphaFoldDB" id="A0A9K3LWH4"/>
<feature type="signal peptide" evidence="1">
    <location>
        <begin position="1"/>
        <end position="23"/>
    </location>
</feature>
<proteinExistence type="predicted"/>
<evidence type="ECO:0000313" key="2">
    <source>
        <dbReference type="EMBL" id="KAG7369369.1"/>
    </source>
</evidence>
<protein>
    <submittedName>
        <fullName evidence="2">Uncharacterized protein</fullName>
    </submittedName>
</protein>
<keyword evidence="1" id="KW-0732">Signal</keyword>
<dbReference type="EMBL" id="JAGRRH010000006">
    <property type="protein sequence ID" value="KAG7369369.1"/>
    <property type="molecule type" value="Genomic_DNA"/>
</dbReference>
<gene>
    <name evidence="2" type="ORF">IV203_032112</name>
</gene>
<evidence type="ECO:0000256" key="1">
    <source>
        <dbReference type="SAM" id="SignalP"/>
    </source>
</evidence>
<comment type="caution">
    <text evidence="2">The sequence shown here is derived from an EMBL/GenBank/DDBJ whole genome shotgun (WGS) entry which is preliminary data.</text>
</comment>
<sequence>MTTLKLAFVAALALLSSAVLTRGFTHSSLQSFKAIPSSSLAYSASSSMMETDYASLYDTEHTATDNVPSAKTDEELLVASNVPTFDRAADAYSRLPQLWSGSPVGKPSMMKELLQQERALAERLELHAQKEEEIRLEQSTVAATTRARLVSFQCDGLMMVESMTSQRL</sequence>
<organism evidence="2 3">
    <name type="scientific">Nitzschia inconspicua</name>
    <dbReference type="NCBI Taxonomy" id="303405"/>
    <lineage>
        <taxon>Eukaryota</taxon>
        <taxon>Sar</taxon>
        <taxon>Stramenopiles</taxon>
        <taxon>Ochrophyta</taxon>
        <taxon>Bacillariophyta</taxon>
        <taxon>Bacillariophyceae</taxon>
        <taxon>Bacillariophycidae</taxon>
        <taxon>Bacillariales</taxon>
        <taxon>Bacillariaceae</taxon>
        <taxon>Nitzschia</taxon>
    </lineage>
</organism>
<feature type="chain" id="PRO_5039948993" evidence="1">
    <location>
        <begin position="24"/>
        <end position="168"/>
    </location>
</feature>
<reference evidence="2" key="1">
    <citation type="journal article" date="2021" name="Sci. Rep.">
        <title>Diploid genomic architecture of Nitzschia inconspicua, an elite biomass production diatom.</title>
        <authorList>
            <person name="Oliver A."/>
            <person name="Podell S."/>
            <person name="Pinowska A."/>
            <person name="Traller J.C."/>
            <person name="Smith S.R."/>
            <person name="McClure R."/>
            <person name="Beliaev A."/>
            <person name="Bohutskyi P."/>
            <person name="Hill E.A."/>
            <person name="Rabines A."/>
            <person name="Zheng H."/>
            <person name="Allen L.Z."/>
            <person name="Kuo A."/>
            <person name="Grigoriev I.V."/>
            <person name="Allen A.E."/>
            <person name="Hazlebeck D."/>
            <person name="Allen E.E."/>
        </authorList>
    </citation>
    <scope>NUCLEOTIDE SEQUENCE</scope>
    <source>
        <strain evidence="2">Hildebrandi</strain>
    </source>
</reference>
<dbReference type="Proteomes" id="UP000693970">
    <property type="component" value="Unassembled WGS sequence"/>
</dbReference>
<name>A0A9K3LWH4_9STRA</name>
<evidence type="ECO:0000313" key="3">
    <source>
        <dbReference type="Proteomes" id="UP000693970"/>
    </source>
</evidence>
<reference evidence="2" key="2">
    <citation type="submission" date="2021-04" db="EMBL/GenBank/DDBJ databases">
        <authorList>
            <person name="Podell S."/>
        </authorList>
    </citation>
    <scope>NUCLEOTIDE SEQUENCE</scope>
    <source>
        <strain evidence="2">Hildebrandi</strain>
    </source>
</reference>
<accession>A0A9K3LWH4</accession>
<keyword evidence="3" id="KW-1185">Reference proteome</keyword>